<name>A0A7T8GPK6_CALRO</name>
<evidence type="ECO:0000259" key="3">
    <source>
        <dbReference type="PROSITE" id="PS00028"/>
    </source>
</evidence>
<gene>
    <name evidence="4" type="ORF">FKW44_023455</name>
</gene>
<dbReference type="GO" id="GO:0007076">
    <property type="term" value="P:mitotic chromosome condensation"/>
    <property type="evidence" value="ECO:0007669"/>
    <property type="project" value="TreeGrafter"/>
</dbReference>
<evidence type="ECO:0000313" key="5">
    <source>
        <dbReference type="Proteomes" id="UP000595437"/>
    </source>
</evidence>
<sequence length="1141" mass="129942">SYRRKRIRSSFEEEGLDVKLPAPCKLSKVDPKTLESPASPPVEASTLLSPESPPPLASSMSLEKTPSPTKDTATPVIIPQSPVIHQCRLCSTCAPFRSEYDLLVHLTVIHFRSKLMKRVTRPYKCLKCNYTPPATDDAAEELLMHYGCDEKLSFQFYEQELKSLEQEESPDSAGDKEDSSARISLNCELCNSAFDTERLFMRHISLRHFTKVLSSDLPKRRPFFCPYPECGKEKSNLHGLMLHYGCEHNISMDLYLKATEGSKGSIRVVVDEPQKSPTRALDFPSTEKKSPAAPEKYNKPSSLSLFHCQKCPKKKFPSQMSLNYHLMVTHFFPDLPKTGPYICHKCKSSHPERLDFTKHFLEVHLHEYLDSHSPSSEGKKSSKPSEHPPELNRHADVRRKVTQKWEITSVEVQNHRIEELEIMLLDLKNEQEETLRKKSSEFEKWVLQKENQLEEEFEKRKAVQESLERSKSDALELERQLKEVQDSHKSSEEILVEKHNLHLSLSKEKEALDKEVDQFKAELKESRDLQANLESSLKELKVEFDSRGDSIAEKEEELKELRNKHSKASATLEKNLNKANKALETIRTKLKQANESKKTLNAQIKEDAKAAKKTASDLQKEIEELKEANEDLIVRLEEEKKKKSTKETAQVSKLKKSVEELSSQLQDSSEKIQGLEAEKKSLSDRIEKVVKIFQDYETVLQEKNEKLKENKARIEELESSSKTGPNGKETEEHAQALSSLKESLSDVKKKYAKCSSQIVVLNRHKSNLEDRLKESQNNLTAFNKEKNIFNKSLKSNDDRVSSLLAELKSQEAQNAKNAALISSGRKEIISLETKLREGCKQCSSSRGFRTHEGNNHLVDTIESLETTVHNKDMEIEHLKVNLNQLKSEMRKEKVALEAEIKSLKAEVAEKPKQKEAVTEENKPLPPLIHKNAFHPQIVKMEPIEVPESEPVPLFNASTPSIVLNFEETLAGVQEQLPDDPQLLLSPYNSEDENSSPEDEDDGAFDLFVFPSFASSTRLNKVTHRRKSKTTSPSNTKKRKSEGPLNILEDMTGKIDESEEDVDCGICLQYDPPLPEDAPRSETYNTEWVGCDCGAWYHKICTKLSKFSLRFSCKSVKKKCICHDATQTTQLQESPTNLVNQV</sequence>
<keyword evidence="1" id="KW-0175">Coiled coil</keyword>
<dbReference type="PANTHER" id="PTHR43941">
    <property type="entry name" value="STRUCTURAL MAINTENANCE OF CHROMOSOMES PROTEIN 2"/>
    <property type="match status" value="1"/>
</dbReference>
<feature type="region of interest" description="Disordered" evidence="2">
    <location>
        <begin position="276"/>
        <end position="298"/>
    </location>
</feature>
<dbReference type="SMART" id="SM00355">
    <property type="entry name" value="ZnF_C2H2"/>
    <property type="match status" value="5"/>
</dbReference>
<feature type="region of interest" description="Disordered" evidence="2">
    <location>
        <begin position="712"/>
        <end position="737"/>
    </location>
</feature>
<feature type="coiled-coil region" evidence="1">
    <location>
        <begin position="758"/>
        <end position="785"/>
    </location>
</feature>
<evidence type="ECO:0000256" key="2">
    <source>
        <dbReference type="SAM" id="MobiDB-lite"/>
    </source>
</evidence>
<feature type="compositionally biased region" description="Acidic residues" evidence="2">
    <location>
        <begin position="989"/>
        <end position="1002"/>
    </location>
</feature>
<dbReference type="OrthoDB" id="6380339at2759"/>
<feature type="coiled-coil region" evidence="1">
    <location>
        <begin position="861"/>
        <end position="906"/>
    </location>
</feature>
<feature type="region of interest" description="Disordered" evidence="2">
    <location>
        <begin position="27"/>
        <end position="72"/>
    </location>
</feature>
<feature type="compositionally biased region" description="Basic and acidic residues" evidence="2">
    <location>
        <begin position="377"/>
        <end position="397"/>
    </location>
</feature>
<evidence type="ECO:0000256" key="1">
    <source>
        <dbReference type="SAM" id="Coils"/>
    </source>
</evidence>
<feature type="compositionally biased region" description="Low complexity" evidence="2">
    <location>
        <begin position="979"/>
        <end position="988"/>
    </location>
</feature>
<feature type="region of interest" description="Disordered" evidence="2">
    <location>
        <begin position="1020"/>
        <end position="1047"/>
    </location>
</feature>
<reference evidence="5" key="1">
    <citation type="submission" date="2021-01" db="EMBL/GenBank/DDBJ databases">
        <title>Caligus Genome Assembly.</title>
        <authorList>
            <person name="Gallardo-Escarate C."/>
        </authorList>
    </citation>
    <scope>NUCLEOTIDE SEQUENCE [LARGE SCALE GENOMIC DNA]</scope>
</reference>
<dbReference type="InterPro" id="IPR013087">
    <property type="entry name" value="Znf_C2H2_type"/>
</dbReference>
<dbReference type="EMBL" id="CP045907">
    <property type="protein sequence ID" value="QQP35282.1"/>
    <property type="molecule type" value="Genomic_DNA"/>
</dbReference>
<dbReference type="GO" id="GO:0000796">
    <property type="term" value="C:condensin complex"/>
    <property type="evidence" value="ECO:0007669"/>
    <property type="project" value="TreeGrafter"/>
</dbReference>
<feature type="region of interest" description="Disordered" evidence="2">
    <location>
        <begin position="979"/>
        <end position="1002"/>
    </location>
</feature>
<dbReference type="CDD" id="cd15517">
    <property type="entry name" value="PHD_TCF19_like"/>
    <property type="match status" value="1"/>
</dbReference>
<dbReference type="AlphaFoldDB" id="A0A7T8GPK6"/>
<protein>
    <recommendedName>
        <fullName evidence="3">C2H2-type domain-containing protein</fullName>
    </recommendedName>
</protein>
<organism evidence="4 5">
    <name type="scientific">Caligus rogercresseyi</name>
    <name type="common">Sea louse</name>
    <dbReference type="NCBI Taxonomy" id="217165"/>
    <lineage>
        <taxon>Eukaryota</taxon>
        <taxon>Metazoa</taxon>
        <taxon>Ecdysozoa</taxon>
        <taxon>Arthropoda</taxon>
        <taxon>Crustacea</taxon>
        <taxon>Multicrustacea</taxon>
        <taxon>Hexanauplia</taxon>
        <taxon>Copepoda</taxon>
        <taxon>Siphonostomatoida</taxon>
        <taxon>Caligidae</taxon>
        <taxon>Caligus</taxon>
    </lineage>
</organism>
<dbReference type="PANTHER" id="PTHR43941:SF1">
    <property type="entry name" value="STRUCTURAL MAINTENANCE OF CHROMOSOMES PROTEIN 2"/>
    <property type="match status" value="1"/>
</dbReference>
<dbReference type="Proteomes" id="UP000595437">
    <property type="component" value="Chromosome 18"/>
</dbReference>
<proteinExistence type="predicted"/>
<feature type="domain" description="C2H2-type" evidence="3">
    <location>
        <begin position="187"/>
        <end position="208"/>
    </location>
</feature>
<evidence type="ECO:0000313" key="4">
    <source>
        <dbReference type="EMBL" id="QQP35282.1"/>
    </source>
</evidence>
<dbReference type="GO" id="GO:0003682">
    <property type="term" value="F:chromatin binding"/>
    <property type="evidence" value="ECO:0007669"/>
    <property type="project" value="TreeGrafter"/>
</dbReference>
<dbReference type="PROSITE" id="PS00028">
    <property type="entry name" value="ZINC_FINGER_C2H2_1"/>
    <property type="match status" value="1"/>
</dbReference>
<keyword evidence="5" id="KW-1185">Reference proteome</keyword>
<feature type="region of interest" description="Disordered" evidence="2">
    <location>
        <begin position="371"/>
        <end position="397"/>
    </location>
</feature>
<feature type="non-terminal residue" evidence="4">
    <location>
        <position position="1"/>
    </location>
</feature>
<feature type="region of interest" description="Disordered" evidence="2">
    <location>
        <begin position="637"/>
        <end position="672"/>
    </location>
</feature>
<accession>A0A7T8GPK6</accession>
<dbReference type="GO" id="GO:0000793">
    <property type="term" value="C:condensed chromosome"/>
    <property type="evidence" value="ECO:0007669"/>
    <property type="project" value="TreeGrafter"/>
</dbReference>
<dbReference type="GO" id="GO:0000785">
    <property type="term" value="C:chromatin"/>
    <property type="evidence" value="ECO:0007669"/>
    <property type="project" value="TreeGrafter"/>
</dbReference>